<feature type="transmembrane region" description="Helical" evidence="1">
    <location>
        <begin position="127"/>
        <end position="144"/>
    </location>
</feature>
<feature type="transmembrane region" description="Helical" evidence="1">
    <location>
        <begin position="6"/>
        <end position="29"/>
    </location>
</feature>
<evidence type="ECO:0000259" key="2">
    <source>
        <dbReference type="Pfam" id="PF04892"/>
    </source>
</evidence>
<dbReference type="PANTHER" id="PTHR36834:SF1">
    <property type="entry name" value="INTEGRAL MEMBRANE PROTEIN"/>
    <property type="match status" value="1"/>
</dbReference>
<reference evidence="3 4" key="1">
    <citation type="journal article" date="2016" name="Genome Announc.">
        <title>Draft Genome Sequence of Paenibacillus amylolyticus Heshi-A3, Isolated from Fermented Rice Bran in a Japanese Fermented Seafood Dish.</title>
        <authorList>
            <person name="Akuzawa S."/>
            <person name="Nagaoka J."/>
            <person name="Kanekatsu M."/>
            <person name="Kubota E."/>
            <person name="Ohtake R."/>
            <person name="Suzuki T."/>
            <person name="Kanesaki Y."/>
        </authorList>
    </citation>
    <scope>NUCLEOTIDE SEQUENCE [LARGE SCALE GENOMIC DNA]</scope>
    <source>
        <strain evidence="3 4">Heshi-A3</strain>
    </source>
</reference>
<reference evidence="4" key="2">
    <citation type="submission" date="2016-01" db="EMBL/GenBank/DDBJ databases">
        <title>Draft Genome Sequence of Paenibacillus amylolyticus Heshi-A3 that Was Isolated from Fermented Rice Bran with Aging Salted Mackerel, Which Was Named Heshiko as Traditional Fermented Seafood in Japan.</title>
        <authorList>
            <person name="Akuzawa S."/>
            <person name="Nakagawa J."/>
            <person name="Kanekatsu T."/>
            <person name="Kubota E."/>
            <person name="Ohtake R."/>
            <person name="Suzuki T."/>
            <person name="Kanesaki Y."/>
        </authorList>
    </citation>
    <scope>NUCLEOTIDE SEQUENCE [LARGE SCALE GENOMIC DNA]</scope>
    <source>
        <strain evidence="4">Heshi-A3</strain>
    </source>
</reference>
<keyword evidence="1" id="KW-1133">Transmembrane helix</keyword>
<dbReference type="RefSeq" id="WP_062833078.1">
    <property type="nucleotide sequence ID" value="NZ_BCNV01000001.1"/>
</dbReference>
<dbReference type="EMBL" id="BCNV01000001">
    <property type="protein sequence ID" value="GAS80147.1"/>
    <property type="molecule type" value="Genomic_DNA"/>
</dbReference>
<gene>
    <name evidence="3" type="ORF">PAHA3_0211</name>
</gene>
<evidence type="ECO:0000313" key="4">
    <source>
        <dbReference type="Proteomes" id="UP000069697"/>
    </source>
</evidence>
<keyword evidence="1" id="KW-0472">Membrane</keyword>
<sequence>MDLIQIIGRILPILAIALAAGVVVIGITYSVYIAYKKRGGKRSITRRQFIASFLLLGWFVIVMTLTTFSRGANYEGWINLELFSGYINAWNQWSLSEFQLIIFNMLMFAPLGFILPHIGMKTRHVKPVLLISLLVTLGIEIFQMSTGRGIFELDDILHNTLGSMAGYLLMRAILDSVEQRKITLRSLWKALCIPLVFTMLFSSAFIIYHNKELGNLSIRPAISQNMNQVEITLNTRLPDEAEKVSLYRSSEIHNLEYAKRVASLMKDYFELHQKGSISIDGYNRIWTFLDNTGTEFTFNYDVSRGTWSLASNIEANTPVEPEDLIKQGQEYGSWLTQNDLLPKKAIFSTQNGDTVRWDIEKKVTDIAKGDSDYDTGLIIIVPSAEPMIPQNLLYFMNKNIYVRVVDIISPAEAYEEIPKGNFYIYNSLKKGDKLNVNKYELTYTYDSKGYYQPVYRFEGEINGEHWDALIPAVMN</sequence>
<feature type="transmembrane region" description="Helical" evidence="1">
    <location>
        <begin position="156"/>
        <end position="174"/>
    </location>
</feature>
<feature type="domain" description="VanZ-like" evidence="2">
    <location>
        <begin position="59"/>
        <end position="172"/>
    </location>
</feature>
<keyword evidence="1" id="KW-0812">Transmembrane</keyword>
<organism evidence="3 4">
    <name type="scientific">Paenibacillus amylolyticus</name>
    <dbReference type="NCBI Taxonomy" id="1451"/>
    <lineage>
        <taxon>Bacteria</taxon>
        <taxon>Bacillati</taxon>
        <taxon>Bacillota</taxon>
        <taxon>Bacilli</taxon>
        <taxon>Bacillales</taxon>
        <taxon>Paenibacillaceae</taxon>
        <taxon>Paenibacillus</taxon>
    </lineage>
</organism>
<feature type="transmembrane region" description="Helical" evidence="1">
    <location>
        <begin position="98"/>
        <end position="115"/>
    </location>
</feature>
<dbReference type="InterPro" id="IPR006976">
    <property type="entry name" value="VanZ-like"/>
</dbReference>
<accession>A0A117I065</accession>
<comment type="caution">
    <text evidence="3">The sequence shown here is derived from an EMBL/GenBank/DDBJ whole genome shotgun (WGS) entry which is preliminary data.</text>
</comment>
<feature type="transmembrane region" description="Helical" evidence="1">
    <location>
        <begin position="49"/>
        <end position="68"/>
    </location>
</feature>
<dbReference type="PANTHER" id="PTHR36834">
    <property type="entry name" value="MEMBRANE PROTEIN-RELATED"/>
    <property type="match status" value="1"/>
</dbReference>
<name>A0A117I065_PAEAM</name>
<feature type="transmembrane region" description="Helical" evidence="1">
    <location>
        <begin position="186"/>
        <end position="208"/>
    </location>
</feature>
<dbReference type="Proteomes" id="UP000069697">
    <property type="component" value="Unassembled WGS sequence"/>
</dbReference>
<protein>
    <submittedName>
        <fullName evidence="3">Adenosylmethionine-8-amino-7-oxononanoate aminotransferase</fullName>
    </submittedName>
</protein>
<proteinExistence type="predicted"/>
<dbReference type="Pfam" id="PF04892">
    <property type="entry name" value="VanZ"/>
    <property type="match status" value="1"/>
</dbReference>
<evidence type="ECO:0000313" key="3">
    <source>
        <dbReference type="EMBL" id="GAS80147.1"/>
    </source>
</evidence>
<dbReference type="InterPro" id="IPR053150">
    <property type="entry name" value="Teicoplanin_resist-assoc"/>
</dbReference>
<dbReference type="AlphaFoldDB" id="A0A117I065"/>
<dbReference type="GO" id="GO:0008483">
    <property type="term" value="F:transaminase activity"/>
    <property type="evidence" value="ECO:0007669"/>
    <property type="project" value="UniProtKB-KW"/>
</dbReference>
<keyword evidence="3" id="KW-0032">Aminotransferase</keyword>
<keyword evidence="3" id="KW-0808">Transferase</keyword>
<evidence type="ECO:0000256" key="1">
    <source>
        <dbReference type="SAM" id="Phobius"/>
    </source>
</evidence>